<name>A0A4V1ED98_9BURK</name>
<reference evidence="8 9" key="1">
    <citation type="submission" date="2019-05" db="EMBL/GenBank/DDBJ databases">
        <title>Draft Genome Sequences of Six Type Strains of the Genus Massilia.</title>
        <authorList>
            <person name="Miess H."/>
            <person name="Frediansyhah A."/>
            <person name="Gross H."/>
        </authorList>
    </citation>
    <scope>NUCLEOTIDE SEQUENCE [LARGE SCALE GENOMIC DNA]</scope>
    <source>
        <strain evidence="8 9">DSMZ 26121</strain>
    </source>
</reference>
<organism evidence="7 10">
    <name type="scientific">Pseudoduganella umbonata</name>
    <dbReference type="NCBI Taxonomy" id="864828"/>
    <lineage>
        <taxon>Bacteria</taxon>
        <taxon>Pseudomonadati</taxon>
        <taxon>Pseudomonadota</taxon>
        <taxon>Betaproteobacteria</taxon>
        <taxon>Burkholderiales</taxon>
        <taxon>Oxalobacteraceae</taxon>
        <taxon>Telluria group</taxon>
        <taxon>Pseudoduganella</taxon>
    </lineage>
</organism>
<dbReference type="AlphaFoldDB" id="A0A4V1ED98"/>
<dbReference type="Pfam" id="PF01810">
    <property type="entry name" value="LysE"/>
    <property type="match status" value="1"/>
</dbReference>
<evidence type="ECO:0000256" key="5">
    <source>
        <dbReference type="ARBA" id="ARBA00023136"/>
    </source>
</evidence>
<keyword evidence="4 6" id="KW-1133">Transmembrane helix</keyword>
<dbReference type="GO" id="GO:0033228">
    <property type="term" value="P:cysteine export across plasma membrane"/>
    <property type="evidence" value="ECO:0007669"/>
    <property type="project" value="TreeGrafter"/>
</dbReference>
<evidence type="ECO:0000313" key="7">
    <source>
        <dbReference type="EMBL" id="MBB3221138.1"/>
    </source>
</evidence>
<dbReference type="InterPro" id="IPR001123">
    <property type="entry name" value="LeuE-type"/>
</dbReference>
<gene>
    <name evidence="8" type="ORF">FCL38_07735</name>
    <name evidence="7" type="ORF">FHS02_001945</name>
</gene>
<dbReference type="GO" id="GO:0005886">
    <property type="term" value="C:plasma membrane"/>
    <property type="evidence" value="ECO:0007669"/>
    <property type="project" value="UniProtKB-SubCell"/>
</dbReference>
<evidence type="ECO:0000256" key="4">
    <source>
        <dbReference type="ARBA" id="ARBA00022989"/>
    </source>
</evidence>
<dbReference type="PANTHER" id="PTHR30086:SF20">
    <property type="entry name" value="ARGININE EXPORTER PROTEIN ARGO-RELATED"/>
    <property type="match status" value="1"/>
</dbReference>
<feature type="transmembrane region" description="Helical" evidence="6">
    <location>
        <begin position="41"/>
        <end position="60"/>
    </location>
</feature>
<sequence length="196" mass="20561">MTLYLSMAAFALASSITPGPVNIVALGAGARHGLAASMRHVSGATIGFTVLLLLVGLGLYQLVERWPGLVAGVRWAGIAFLFWLAWRLAADDGELSFDGAARGPSLLAGAAMQWLNPKAWLAAVSGMGAYAADGGGALVWIFAAIYFVVCWLSIFCWAWAGTALRGWLANAARVRLLNRAMALLLAGSAAWLLLAD</sequence>
<proteinExistence type="predicted"/>
<dbReference type="Proteomes" id="UP000298763">
    <property type="component" value="Chromosome"/>
</dbReference>
<feature type="transmembrane region" description="Helical" evidence="6">
    <location>
        <begin position="137"/>
        <end position="164"/>
    </location>
</feature>
<dbReference type="GO" id="GO:0015171">
    <property type="term" value="F:amino acid transmembrane transporter activity"/>
    <property type="evidence" value="ECO:0007669"/>
    <property type="project" value="TreeGrafter"/>
</dbReference>
<evidence type="ECO:0000256" key="6">
    <source>
        <dbReference type="SAM" id="Phobius"/>
    </source>
</evidence>
<dbReference type="EMBL" id="JACHXS010000003">
    <property type="protein sequence ID" value="MBB3221138.1"/>
    <property type="molecule type" value="Genomic_DNA"/>
</dbReference>
<reference evidence="7 10" key="2">
    <citation type="submission" date="2020-08" db="EMBL/GenBank/DDBJ databases">
        <title>Genomic Encyclopedia of Type Strains, Phase III (KMG-III): the genomes of soil and plant-associated and newly described type strains.</title>
        <authorList>
            <person name="Whitman W."/>
        </authorList>
    </citation>
    <scope>NUCLEOTIDE SEQUENCE [LARGE SCALE GENOMIC DNA]</scope>
    <source>
        <strain evidence="7 10">CECT 7753</strain>
    </source>
</reference>
<comment type="subcellular location">
    <subcellularLocation>
        <location evidence="1">Cell membrane</location>
        <topology evidence="1">Multi-pass membrane protein</topology>
    </subcellularLocation>
</comment>
<feature type="transmembrane region" description="Helical" evidence="6">
    <location>
        <begin position="67"/>
        <end position="86"/>
    </location>
</feature>
<dbReference type="OrthoDB" id="9812084at2"/>
<evidence type="ECO:0000313" key="10">
    <source>
        <dbReference type="Proteomes" id="UP000584325"/>
    </source>
</evidence>
<dbReference type="RefSeq" id="WP_137313215.1">
    <property type="nucleotide sequence ID" value="NZ_CP040017.1"/>
</dbReference>
<protein>
    <submittedName>
        <fullName evidence="8">LysE family translocator</fullName>
    </submittedName>
    <submittedName>
        <fullName evidence="7">Threonine/homoserine/homoserine lactone efflux protein</fullName>
    </submittedName>
</protein>
<feature type="transmembrane region" description="Helical" evidence="6">
    <location>
        <begin position="176"/>
        <end position="194"/>
    </location>
</feature>
<keyword evidence="3 6" id="KW-0812">Transmembrane</keyword>
<keyword evidence="2" id="KW-1003">Cell membrane</keyword>
<dbReference type="EMBL" id="CP040017">
    <property type="protein sequence ID" value="QCP10331.1"/>
    <property type="molecule type" value="Genomic_DNA"/>
</dbReference>
<evidence type="ECO:0000313" key="8">
    <source>
        <dbReference type="EMBL" id="QCP10331.1"/>
    </source>
</evidence>
<evidence type="ECO:0000256" key="1">
    <source>
        <dbReference type="ARBA" id="ARBA00004651"/>
    </source>
</evidence>
<keyword evidence="9" id="KW-1185">Reference proteome</keyword>
<dbReference type="Proteomes" id="UP000584325">
    <property type="component" value="Unassembled WGS sequence"/>
</dbReference>
<accession>A0A4V1ED98</accession>
<dbReference type="PANTHER" id="PTHR30086">
    <property type="entry name" value="ARGININE EXPORTER PROTEIN ARGO"/>
    <property type="match status" value="1"/>
</dbReference>
<evidence type="ECO:0000313" key="9">
    <source>
        <dbReference type="Proteomes" id="UP000298763"/>
    </source>
</evidence>
<evidence type="ECO:0000256" key="3">
    <source>
        <dbReference type="ARBA" id="ARBA00022692"/>
    </source>
</evidence>
<evidence type="ECO:0000256" key="2">
    <source>
        <dbReference type="ARBA" id="ARBA00022475"/>
    </source>
</evidence>
<keyword evidence="5 6" id="KW-0472">Membrane</keyword>